<dbReference type="Pfam" id="PF10088">
    <property type="entry name" value="DUF2326"/>
    <property type="match status" value="1"/>
</dbReference>
<reference evidence="3 4" key="1">
    <citation type="submission" date="2020-03" db="EMBL/GenBank/DDBJ databases">
        <title>Draft Genome Sequence of 2-Methylisoborneol Producing Pseudanabaena yagii Strain GIHE-NHR1 Isolated from North Han River in South Korea.</title>
        <authorList>
            <person name="Jeong J."/>
        </authorList>
    </citation>
    <scope>NUCLEOTIDE SEQUENCE [LARGE SCALE GENOMIC DNA]</scope>
    <source>
        <strain evidence="3 4">GIHE-NHR1</strain>
    </source>
</reference>
<dbReference type="InterPro" id="IPR018760">
    <property type="entry name" value="DUF2326"/>
</dbReference>
<gene>
    <name evidence="3" type="ORF">HC246_24020</name>
</gene>
<dbReference type="EMBL" id="JAAVJL010000005">
    <property type="protein sequence ID" value="NMF61010.1"/>
    <property type="molecule type" value="Genomic_DNA"/>
</dbReference>
<accession>A0ABX1LXR5</accession>
<sequence>MDSHLFLIHPSFVQRQRESAPSQNEVIRLYESAGIELPGLVSRRLEEVENFHRQIIGNRSEFLSIEINRLMRTIGELDTLIREKTDRRASRLEVLQTHGALEEYTRLQELYLETVSSLNEINQRIAELQQIEDGKSALKIEKEQLQRKARRDYQERITQSERAIGLFNENSQALYNAPGTLAIDVVPNGFQFKVDIERDRSEGIGKMKIFCYDLMLAQLWSQNTLSPHILIHDSTIFDGVDERQVALALELAARESERLGFKYICTLNSDMIPSAAFSPEFNFNSFVRLRLTDNEGGNLLGVDF</sequence>
<name>A0ABX1LXR5_9CYAN</name>
<comment type="caution">
    <text evidence="3">The sequence shown here is derived from an EMBL/GenBank/DDBJ whole genome shotgun (WGS) entry which is preliminary data.</text>
</comment>
<keyword evidence="1" id="KW-0175">Coiled coil</keyword>
<evidence type="ECO:0000313" key="4">
    <source>
        <dbReference type="Proteomes" id="UP000738376"/>
    </source>
</evidence>
<dbReference type="Proteomes" id="UP000738376">
    <property type="component" value="Unassembled WGS sequence"/>
</dbReference>
<evidence type="ECO:0000313" key="3">
    <source>
        <dbReference type="EMBL" id="NMF61010.1"/>
    </source>
</evidence>
<evidence type="ECO:0000259" key="2">
    <source>
        <dbReference type="Pfam" id="PF10088"/>
    </source>
</evidence>
<protein>
    <submittedName>
        <fullName evidence="3">DUF2326 domain-containing protein</fullName>
    </submittedName>
</protein>
<keyword evidence="4" id="KW-1185">Reference proteome</keyword>
<organism evidence="3 4">
    <name type="scientific">Pseudanabaena yagii GIHE-NHR1</name>
    <dbReference type="NCBI Taxonomy" id="2722753"/>
    <lineage>
        <taxon>Bacteria</taxon>
        <taxon>Bacillati</taxon>
        <taxon>Cyanobacteriota</taxon>
        <taxon>Cyanophyceae</taxon>
        <taxon>Pseudanabaenales</taxon>
        <taxon>Pseudanabaenaceae</taxon>
        <taxon>Pseudanabaena</taxon>
        <taxon>Pseudanabaena yagii</taxon>
    </lineage>
</organism>
<evidence type="ECO:0000256" key="1">
    <source>
        <dbReference type="SAM" id="Coils"/>
    </source>
</evidence>
<feature type="domain" description="DUF2326" evidence="2">
    <location>
        <begin position="171"/>
        <end position="304"/>
    </location>
</feature>
<feature type="coiled-coil region" evidence="1">
    <location>
        <begin position="128"/>
        <end position="155"/>
    </location>
</feature>
<proteinExistence type="predicted"/>